<dbReference type="KEGG" id="beq:BEWA_040370"/>
<sequence length="273" mass="31674">MIIICVILMTLFSQVVKSYAIIDISKNDDVAHTRQYGSSDLYQTVYINKMGEPVGYIVDGDTLVWSHDKNTFCRQFSLYKINGVKKIASLFIDKKLERIYFLYFSGVYARIGVSDYANIFDRLVKGRVFDISAPVDHNTFMVQKYRPFGSSSRIYVPRKDLDVVKIMQGDQTIWKPRNCEKVESFVIHGVPGKENLLSVLIKEGRESEVYYFAKEESQWRKVSNVVFYAKLSIFDIEAENENFDSEISRLRAELESYNSMEVDQENNPYSVRV</sequence>
<proteinExistence type="predicted"/>
<feature type="chain" id="PRO_5003952508" description="Signal peptide-containing protein" evidence="2">
    <location>
        <begin position="19"/>
        <end position="273"/>
    </location>
</feature>
<evidence type="ECO:0000313" key="4">
    <source>
        <dbReference type="Proteomes" id="UP000031512"/>
    </source>
</evidence>
<comment type="caution">
    <text evidence="3">The sequence shown here is derived from an EMBL/GenBank/DDBJ whole genome shotgun (WGS) entry which is preliminary data.</text>
</comment>
<name>L1LFE8_THEEQ</name>
<dbReference type="AlphaFoldDB" id="L1LFE8"/>
<dbReference type="GeneID" id="15807447"/>
<keyword evidence="2" id="KW-0732">Signal</keyword>
<gene>
    <name evidence="3" type="ORF">BEWA_040370</name>
</gene>
<dbReference type="OrthoDB" id="362366at2759"/>
<dbReference type="EMBL" id="ACOU01000002">
    <property type="protein sequence ID" value="EKX73999.1"/>
    <property type="molecule type" value="Genomic_DNA"/>
</dbReference>
<dbReference type="Pfam" id="PF04385">
    <property type="entry name" value="FAINT"/>
    <property type="match status" value="1"/>
</dbReference>
<accession>L1LFE8</accession>
<protein>
    <recommendedName>
        <fullName evidence="5">Signal peptide-containing protein</fullName>
    </recommendedName>
</protein>
<evidence type="ECO:0000256" key="1">
    <source>
        <dbReference type="SAM" id="Coils"/>
    </source>
</evidence>
<dbReference type="InterPro" id="IPR007480">
    <property type="entry name" value="DUF529"/>
</dbReference>
<organism evidence="3 4">
    <name type="scientific">Theileria equi strain WA</name>
    <dbReference type="NCBI Taxonomy" id="1537102"/>
    <lineage>
        <taxon>Eukaryota</taxon>
        <taxon>Sar</taxon>
        <taxon>Alveolata</taxon>
        <taxon>Apicomplexa</taxon>
        <taxon>Aconoidasida</taxon>
        <taxon>Piroplasmida</taxon>
        <taxon>Theileriidae</taxon>
        <taxon>Theileria</taxon>
    </lineage>
</organism>
<dbReference type="RefSeq" id="XP_004833451.1">
    <property type="nucleotide sequence ID" value="XM_004833394.1"/>
</dbReference>
<dbReference type="VEuPathDB" id="PiroplasmaDB:BEWA_040370"/>
<evidence type="ECO:0000256" key="2">
    <source>
        <dbReference type="SAM" id="SignalP"/>
    </source>
</evidence>
<feature type="coiled-coil region" evidence="1">
    <location>
        <begin position="233"/>
        <end position="267"/>
    </location>
</feature>
<keyword evidence="1" id="KW-0175">Coiled coil</keyword>
<evidence type="ECO:0000313" key="3">
    <source>
        <dbReference type="EMBL" id="EKX73999.1"/>
    </source>
</evidence>
<evidence type="ECO:0008006" key="5">
    <source>
        <dbReference type="Google" id="ProtNLM"/>
    </source>
</evidence>
<feature type="signal peptide" evidence="2">
    <location>
        <begin position="1"/>
        <end position="18"/>
    </location>
</feature>
<keyword evidence="4" id="KW-1185">Reference proteome</keyword>
<dbReference type="Proteomes" id="UP000031512">
    <property type="component" value="Unassembled WGS sequence"/>
</dbReference>
<reference evidence="3 4" key="1">
    <citation type="journal article" date="2012" name="BMC Genomics">
        <title>Comparative genomic analysis and phylogenetic position of Theileria equi.</title>
        <authorList>
            <person name="Kappmeyer L.S."/>
            <person name="Thiagarajan M."/>
            <person name="Herndon D.R."/>
            <person name="Ramsay J.D."/>
            <person name="Caler E."/>
            <person name="Djikeng A."/>
            <person name="Gillespie J.J."/>
            <person name="Lau A.O."/>
            <person name="Roalson E.H."/>
            <person name="Silva J.C."/>
            <person name="Silva M.G."/>
            <person name="Suarez C.E."/>
            <person name="Ueti M.W."/>
            <person name="Nene V.M."/>
            <person name="Mealey R.H."/>
            <person name="Knowles D.P."/>
            <person name="Brayton K.A."/>
        </authorList>
    </citation>
    <scope>NUCLEOTIDE SEQUENCE [LARGE SCALE GENOMIC DNA]</scope>
    <source>
        <strain evidence="3 4">WA</strain>
    </source>
</reference>